<accession>A0ABS9QKW4</accession>
<dbReference type="InterPro" id="IPR047640">
    <property type="entry name" value="RpiR-like"/>
</dbReference>
<dbReference type="InterPro" id="IPR001347">
    <property type="entry name" value="SIS_dom"/>
</dbReference>
<dbReference type="InterPro" id="IPR036388">
    <property type="entry name" value="WH-like_DNA-bd_sf"/>
</dbReference>
<dbReference type="Gene3D" id="1.10.10.10">
    <property type="entry name" value="Winged helix-like DNA-binding domain superfamily/Winged helix DNA-binding domain"/>
    <property type="match status" value="1"/>
</dbReference>
<dbReference type="InterPro" id="IPR046348">
    <property type="entry name" value="SIS_dom_sf"/>
</dbReference>
<keyword evidence="2" id="KW-0238">DNA-binding</keyword>
<dbReference type="PANTHER" id="PTHR30514:SF18">
    <property type="entry name" value="RPIR-FAMILY TRANSCRIPTIONAL REGULATOR"/>
    <property type="match status" value="1"/>
</dbReference>
<gene>
    <name evidence="5" type="ORF">L4923_23855</name>
</gene>
<dbReference type="InterPro" id="IPR000281">
    <property type="entry name" value="HTH_RpiR"/>
</dbReference>
<dbReference type="EMBL" id="JAKREW010000033">
    <property type="protein sequence ID" value="MCG7508081.1"/>
    <property type="molecule type" value="Genomic_DNA"/>
</dbReference>
<feature type="domain" description="HTH rpiR-type" evidence="4">
    <location>
        <begin position="1"/>
        <end position="77"/>
    </location>
</feature>
<keyword evidence="6" id="KW-1185">Reference proteome</keyword>
<dbReference type="InterPro" id="IPR035472">
    <property type="entry name" value="RpiR-like_SIS"/>
</dbReference>
<dbReference type="Pfam" id="PF01418">
    <property type="entry name" value="HTH_6"/>
    <property type="match status" value="1"/>
</dbReference>
<keyword evidence="3" id="KW-0804">Transcription</keyword>
<evidence type="ECO:0000313" key="6">
    <source>
        <dbReference type="Proteomes" id="UP001201701"/>
    </source>
</evidence>
<dbReference type="RefSeq" id="WP_239369598.1">
    <property type="nucleotide sequence ID" value="NZ_JAKREW010000033.1"/>
</dbReference>
<name>A0ABS9QKW4_9HYPH</name>
<dbReference type="PANTHER" id="PTHR30514">
    <property type="entry name" value="GLUCOKINASE"/>
    <property type="match status" value="1"/>
</dbReference>
<dbReference type="InterPro" id="IPR009057">
    <property type="entry name" value="Homeodomain-like_sf"/>
</dbReference>
<evidence type="ECO:0000256" key="3">
    <source>
        <dbReference type="ARBA" id="ARBA00023163"/>
    </source>
</evidence>
<organism evidence="5 6">
    <name type="scientific">Mesorhizobium retamae</name>
    <dbReference type="NCBI Taxonomy" id="2912854"/>
    <lineage>
        <taxon>Bacteria</taxon>
        <taxon>Pseudomonadati</taxon>
        <taxon>Pseudomonadota</taxon>
        <taxon>Alphaproteobacteria</taxon>
        <taxon>Hyphomicrobiales</taxon>
        <taxon>Phyllobacteriaceae</taxon>
        <taxon>Mesorhizobium</taxon>
    </lineage>
</organism>
<evidence type="ECO:0000313" key="5">
    <source>
        <dbReference type="EMBL" id="MCG7508081.1"/>
    </source>
</evidence>
<protein>
    <submittedName>
        <fullName evidence="5">MurR/RpiR family transcriptional regulator</fullName>
    </submittedName>
</protein>
<dbReference type="PROSITE" id="PS51071">
    <property type="entry name" value="HTH_RPIR"/>
    <property type="match status" value="1"/>
</dbReference>
<evidence type="ECO:0000256" key="2">
    <source>
        <dbReference type="ARBA" id="ARBA00023125"/>
    </source>
</evidence>
<evidence type="ECO:0000259" key="4">
    <source>
        <dbReference type="PROSITE" id="PS51071"/>
    </source>
</evidence>
<dbReference type="Proteomes" id="UP001201701">
    <property type="component" value="Unassembled WGS sequence"/>
</dbReference>
<comment type="caution">
    <text evidence="5">The sequence shown here is derived from an EMBL/GenBank/DDBJ whole genome shotgun (WGS) entry which is preliminary data.</text>
</comment>
<sequence length="284" mass="31954">MELRQQIDSLAETLTPAERKLAAALLSDYPFAGLQTIQTLAEQTGVSAPSITRFVTKLGCHGYQEFQRRLIGELKEGHRSPVDLHERMTGGGADFLQSFLDLTAEAVRAVGESLTQSQFERICDLVADDKRAVYIVGGRISDAIAQHFSRHLRQVRRNVFHLPPDTEIWPEYILRMRSRDLLIIFDFRRYQQRLVELASKVRQSAGTSVILVTDKWMSPAAAYAAEVIALPTENRTAWDSYAGALAIVDAMVASISERDWDATRDRIKAWDAVRFERGDKSGDT</sequence>
<dbReference type="SUPFAM" id="SSF46689">
    <property type="entry name" value="Homeodomain-like"/>
    <property type="match status" value="1"/>
</dbReference>
<keyword evidence="1" id="KW-0805">Transcription regulation</keyword>
<dbReference type="Gene3D" id="3.40.50.10490">
    <property type="entry name" value="Glucose-6-phosphate isomerase like protein, domain 1"/>
    <property type="match status" value="1"/>
</dbReference>
<proteinExistence type="predicted"/>
<evidence type="ECO:0000256" key="1">
    <source>
        <dbReference type="ARBA" id="ARBA00023015"/>
    </source>
</evidence>
<dbReference type="Pfam" id="PF01380">
    <property type="entry name" value="SIS"/>
    <property type="match status" value="1"/>
</dbReference>
<reference evidence="5 6" key="1">
    <citation type="submission" date="2022-02" db="EMBL/GenBank/DDBJ databases">
        <title>Draft genome sequence of Mezorhizobium retamae strain IRAMC:0171 isolated from Retama raetam nodules.</title>
        <authorList>
            <person name="Bengaied R."/>
            <person name="Sbissi I."/>
            <person name="Huber K."/>
            <person name="Ghodbane F."/>
            <person name="Nouioui I."/>
            <person name="Tarhouni M."/>
            <person name="Gtari M."/>
        </authorList>
    </citation>
    <scope>NUCLEOTIDE SEQUENCE [LARGE SCALE GENOMIC DNA]</scope>
    <source>
        <strain evidence="5 6">IRAMC:0171</strain>
    </source>
</reference>
<dbReference type="SUPFAM" id="SSF53697">
    <property type="entry name" value="SIS domain"/>
    <property type="match status" value="1"/>
</dbReference>
<dbReference type="CDD" id="cd05013">
    <property type="entry name" value="SIS_RpiR"/>
    <property type="match status" value="1"/>
</dbReference>